<dbReference type="RefSeq" id="WP_058283887.1">
    <property type="nucleotide sequence ID" value="NZ_CYUD01000020.1"/>
</dbReference>
<feature type="domain" description="Thiamine pyrophosphate enzyme central" evidence="2">
    <location>
        <begin position="1"/>
        <end position="70"/>
    </location>
</feature>
<name>A0A0P1IK15_9RHOB</name>
<organism evidence="3 4">
    <name type="scientific">Ruegeria denitrificans</name>
    <dbReference type="NCBI Taxonomy" id="1715692"/>
    <lineage>
        <taxon>Bacteria</taxon>
        <taxon>Pseudomonadati</taxon>
        <taxon>Pseudomonadota</taxon>
        <taxon>Alphaproteobacteria</taxon>
        <taxon>Rhodobacterales</taxon>
        <taxon>Roseobacteraceae</taxon>
        <taxon>Ruegeria</taxon>
    </lineage>
</organism>
<evidence type="ECO:0000256" key="1">
    <source>
        <dbReference type="ARBA" id="ARBA00007812"/>
    </source>
</evidence>
<dbReference type="GO" id="GO:0050660">
    <property type="term" value="F:flavin adenine dinucleotide binding"/>
    <property type="evidence" value="ECO:0007669"/>
    <property type="project" value="TreeGrafter"/>
</dbReference>
<dbReference type="STRING" id="1715692.RUE5091_04285"/>
<dbReference type="GO" id="GO:0005948">
    <property type="term" value="C:acetolactate synthase complex"/>
    <property type="evidence" value="ECO:0007669"/>
    <property type="project" value="TreeGrafter"/>
</dbReference>
<dbReference type="PANTHER" id="PTHR18968:SF13">
    <property type="entry name" value="ACETOLACTATE SYNTHASE CATALYTIC SUBUNIT, MITOCHONDRIAL"/>
    <property type="match status" value="1"/>
</dbReference>
<comment type="similarity">
    <text evidence="1">Belongs to the TPP enzyme family.</text>
</comment>
<dbReference type="EC" id="4.1.1.75" evidence="3"/>
<dbReference type="Gene3D" id="3.40.50.1220">
    <property type="entry name" value="TPP-binding domain"/>
    <property type="match status" value="1"/>
</dbReference>
<keyword evidence="3" id="KW-0456">Lyase</keyword>
<dbReference type="GO" id="GO:0009099">
    <property type="term" value="P:L-valine biosynthetic process"/>
    <property type="evidence" value="ECO:0007669"/>
    <property type="project" value="TreeGrafter"/>
</dbReference>
<dbReference type="GO" id="GO:0000287">
    <property type="term" value="F:magnesium ion binding"/>
    <property type="evidence" value="ECO:0007669"/>
    <property type="project" value="InterPro"/>
</dbReference>
<dbReference type="Pfam" id="PF00205">
    <property type="entry name" value="TPP_enzyme_M"/>
    <property type="match status" value="1"/>
</dbReference>
<sequence>MIVVGGGAIPASKQVLDLAKRLDAPVINSRAGKGVIPEDHPLCLGFTQAFDPVRELLRDADAVLAIGTEFA</sequence>
<keyword evidence="4" id="KW-1185">Reference proteome</keyword>
<evidence type="ECO:0000259" key="2">
    <source>
        <dbReference type="Pfam" id="PF00205"/>
    </source>
</evidence>
<proteinExistence type="inferred from homology"/>
<dbReference type="GO" id="GO:0030976">
    <property type="term" value="F:thiamine pyrophosphate binding"/>
    <property type="evidence" value="ECO:0007669"/>
    <property type="project" value="InterPro"/>
</dbReference>
<reference evidence="4" key="1">
    <citation type="submission" date="2015-09" db="EMBL/GenBank/DDBJ databases">
        <authorList>
            <person name="Rodrigo-Torres L."/>
            <person name="Arahal D.R."/>
        </authorList>
    </citation>
    <scope>NUCLEOTIDE SEQUENCE [LARGE SCALE GENOMIC DNA]</scope>
    <source>
        <strain evidence="4">CECT 5091</strain>
    </source>
</reference>
<dbReference type="PANTHER" id="PTHR18968">
    <property type="entry name" value="THIAMINE PYROPHOSPHATE ENZYMES"/>
    <property type="match status" value="1"/>
</dbReference>
<dbReference type="Proteomes" id="UP000051260">
    <property type="component" value="Unassembled WGS sequence"/>
</dbReference>
<dbReference type="SUPFAM" id="SSF52467">
    <property type="entry name" value="DHS-like NAD/FAD-binding domain"/>
    <property type="match status" value="1"/>
</dbReference>
<dbReference type="EMBL" id="CYUD01000020">
    <property type="protein sequence ID" value="CUK18631.1"/>
    <property type="molecule type" value="Genomic_DNA"/>
</dbReference>
<evidence type="ECO:0000313" key="4">
    <source>
        <dbReference type="Proteomes" id="UP000051260"/>
    </source>
</evidence>
<dbReference type="GO" id="GO:0009097">
    <property type="term" value="P:isoleucine biosynthetic process"/>
    <property type="evidence" value="ECO:0007669"/>
    <property type="project" value="TreeGrafter"/>
</dbReference>
<dbReference type="GO" id="GO:0047435">
    <property type="term" value="F:5-guanidino-2-oxopentanoate decarboxylase activity"/>
    <property type="evidence" value="ECO:0007669"/>
    <property type="project" value="UniProtKB-EC"/>
</dbReference>
<dbReference type="InterPro" id="IPR045229">
    <property type="entry name" value="TPP_enz"/>
</dbReference>
<dbReference type="OrthoDB" id="4494979at2"/>
<evidence type="ECO:0000313" key="3">
    <source>
        <dbReference type="EMBL" id="CUK18631.1"/>
    </source>
</evidence>
<protein>
    <submittedName>
        <fullName evidence="3">Putative 2-ketoarginine decarboxylase AruI</fullName>
        <ecNumber evidence="3">4.1.1.75</ecNumber>
    </submittedName>
</protein>
<dbReference type="InterPro" id="IPR029035">
    <property type="entry name" value="DHS-like_NAD/FAD-binding_dom"/>
</dbReference>
<dbReference type="InterPro" id="IPR012000">
    <property type="entry name" value="Thiamin_PyroP_enz_cen_dom"/>
</dbReference>
<dbReference type="AlphaFoldDB" id="A0A0P1IK15"/>
<dbReference type="GO" id="GO:0003984">
    <property type="term" value="F:acetolactate synthase activity"/>
    <property type="evidence" value="ECO:0007669"/>
    <property type="project" value="TreeGrafter"/>
</dbReference>
<gene>
    <name evidence="3" type="primary">aruI_2</name>
    <name evidence="3" type="ORF">RUE5091_04285</name>
</gene>
<accession>A0A0P1IK15</accession>